<dbReference type="STRING" id="1121863.GCA_000621185_03385"/>
<dbReference type="GO" id="GO:0008767">
    <property type="term" value="F:UDP-galactopyranose mutase activity"/>
    <property type="evidence" value="ECO:0007669"/>
    <property type="project" value="TreeGrafter"/>
</dbReference>
<evidence type="ECO:0000256" key="1">
    <source>
        <dbReference type="SAM" id="MobiDB-lite"/>
    </source>
</evidence>
<evidence type="ECO:0000313" key="2">
    <source>
        <dbReference type="EMBL" id="KMV32588.1"/>
    </source>
</evidence>
<organism evidence="2 3">
    <name type="scientific">Franconibacter pulveris</name>
    <dbReference type="NCBI Taxonomy" id="435910"/>
    <lineage>
        <taxon>Bacteria</taxon>
        <taxon>Pseudomonadati</taxon>
        <taxon>Pseudomonadota</taxon>
        <taxon>Gammaproteobacteria</taxon>
        <taxon>Enterobacterales</taxon>
        <taxon>Enterobacteriaceae</taxon>
        <taxon>Franconibacter</taxon>
    </lineage>
</organism>
<dbReference type="SUPFAM" id="SSF51445">
    <property type="entry name" value="(Trans)glycosidases"/>
    <property type="match status" value="1"/>
</dbReference>
<dbReference type="Gene3D" id="3.40.50.2000">
    <property type="entry name" value="Glycogen Phosphorylase B"/>
    <property type="match status" value="1"/>
</dbReference>
<dbReference type="InterPro" id="IPR036188">
    <property type="entry name" value="FAD/NAD-bd_sf"/>
</dbReference>
<dbReference type="GO" id="GO:0050660">
    <property type="term" value="F:flavin adenine dinucleotide binding"/>
    <property type="evidence" value="ECO:0007669"/>
    <property type="project" value="TreeGrafter"/>
</dbReference>
<feature type="region of interest" description="Disordered" evidence="1">
    <location>
        <begin position="755"/>
        <end position="775"/>
    </location>
</feature>
<dbReference type="SUPFAM" id="SSF51905">
    <property type="entry name" value="FAD/NAD(P)-binding domain"/>
    <property type="match status" value="1"/>
</dbReference>
<gene>
    <name evidence="2" type="ORF">ACH50_21425</name>
</gene>
<dbReference type="Pfam" id="PF13450">
    <property type="entry name" value="NAD_binding_8"/>
    <property type="match status" value="1"/>
</dbReference>
<dbReference type="OrthoDB" id="9816564at2"/>
<dbReference type="Pfam" id="PF13692">
    <property type="entry name" value="Glyco_trans_1_4"/>
    <property type="match status" value="1"/>
</dbReference>
<dbReference type="Proteomes" id="UP000037315">
    <property type="component" value="Unassembled WGS sequence"/>
</dbReference>
<dbReference type="PANTHER" id="PTHR21197:SF0">
    <property type="entry name" value="UDP-GALACTOPYRANOSE MUTASE"/>
    <property type="match status" value="1"/>
</dbReference>
<protein>
    <submittedName>
        <fullName evidence="2">Amine oxidase</fullName>
    </submittedName>
</protein>
<dbReference type="PATRIC" id="fig|1656095.3.peg.3970"/>
<comment type="caution">
    <text evidence="2">The sequence shown here is derived from an EMBL/GenBank/DDBJ whole genome shotgun (WGS) entry which is preliminary data.</text>
</comment>
<proteinExistence type="predicted"/>
<evidence type="ECO:0000313" key="3">
    <source>
        <dbReference type="Proteomes" id="UP000037315"/>
    </source>
</evidence>
<dbReference type="RefSeq" id="WP_048888767.1">
    <property type="nucleotide sequence ID" value="NZ_LFEJ01000027.1"/>
</dbReference>
<dbReference type="SUPFAM" id="SSF53756">
    <property type="entry name" value="UDP-Glycosyltransferase/glycogen phosphorylase"/>
    <property type="match status" value="1"/>
</dbReference>
<dbReference type="Gene3D" id="3.20.20.80">
    <property type="entry name" value="Glycosidases"/>
    <property type="match status" value="1"/>
</dbReference>
<accession>A0A0J8VGM2</accession>
<dbReference type="AlphaFoldDB" id="A0A0J8VGM2"/>
<dbReference type="PANTHER" id="PTHR21197">
    <property type="entry name" value="UDP-GALACTOPYRANOSE MUTASE"/>
    <property type="match status" value="1"/>
</dbReference>
<feature type="compositionally biased region" description="Low complexity" evidence="1">
    <location>
        <begin position="757"/>
        <end position="770"/>
    </location>
</feature>
<name>A0A0J8VGM2_9ENTR</name>
<dbReference type="InterPro" id="IPR017853">
    <property type="entry name" value="GH"/>
</dbReference>
<reference evidence="2 3" key="1">
    <citation type="submission" date="2015-06" db="EMBL/GenBank/DDBJ databases">
        <title>Genome sequencing of Cronobacter sp. strain DJ34 isolated from petroleum contaminated sludge of Duliajan Oil Fields, Assam, India.</title>
        <authorList>
            <person name="Pal S."/>
            <person name="Banerjee T.D."/>
            <person name="Roy A."/>
            <person name="Sar P."/>
            <person name="Kazy S.K."/>
        </authorList>
    </citation>
    <scope>NUCLEOTIDE SEQUENCE [LARGE SCALE GENOMIC DNA]</scope>
    <source>
        <strain evidence="2 3">DJ34</strain>
    </source>
</reference>
<dbReference type="EMBL" id="LFEJ01000027">
    <property type="protein sequence ID" value="KMV32588.1"/>
    <property type="molecule type" value="Genomic_DNA"/>
</dbReference>
<dbReference type="Gene3D" id="3.50.50.60">
    <property type="entry name" value="FAD/NAD(P)-binding domain"/>
    <property type="match status" value="1"/>
</dbReference>
<keyword evidence="3" id="KW-1185">Reference proteome</keyword>
<sequence length="1269" mass="141204">MAIFSTFWQAGYEGADHINPQGIPLSLNTTTGHLLRVQEDYAALAAFSIATVRESVGWRLTETPQGYDFTDVAARMEAAREHGVQVCWTLCHYGWPDGLSLFSADFVPRFARFCGALARFLAPYYDQPPVYSPVNEISFMSWGIEVGVFPCPDRPESGVADAAKRQLIRAAIAACDAIWEADSRARILHCDPIIHVISRDADPEAQAAARACSDAQFQAWDMLSGRLAPELGGAPRYLDMIGANYYHSNQWEDTTHYRLPWHLGDRRRKPLHEMLYELHQRYQRPILLAETSHVGSGRSAWVRHITAHVAQAQLSGADICGICLYPIVDRPMWEDPTHWTQSGLWDLDLSGPDPTARRLHAPYAAALLQAQRTLRHFQSFIHPANRVEEKGMHQKTLLVFSHLRWGFVFQRPQHLLSRLAEYYRVYFIEEPVFEAGPAGLYQTAPAPNVTVIQPHTPVEAHGFHDDQIAVLQPLLSELLSEGQQPVVWFYTPMALPLLTTFKPAVVVYDCMDELSAFHQAPRQLQQRESALLGRADLVFTGGSSLYEAKKNRHSSVHCFPSSVDAAHFEQALDRGNGHPLQQAVPGPRLGYYGVIDERMDLGLIAALADSHPEWQIVMVGPVVKIDPQSLPQRDNIHWFGQQTYEALPHFLAGWDVCLMPFAINASTKYISPTKVLEYMAAQLPVVSTAITDVERHYAGLVAIARSEEEFIRACEQALGLTSEVRETMARQMADVVAATSWDDTAKRMHSLIENARTAGQTPTAQTTPDGEPQTRESAVVRLKTLAADDDIIPCLVIGAGPTGLSAGYHYGEGAVLLEKNAAPGGWCRSITDKGFTFDYAGHIMFSDDAYVLEMYKLLLGNNLHWQMREAWVYSEGVHTRYPFQASLFGLPPEVIKECILGAIEARYGAAQKSGVAAVNGPKLAEASAQFRDCCADGAVPDGEACRAANESEGEENFERFILKTWGRGIAKYFAIPYNKKLWTVPLSEMETSWLGGRVPLPDLGQIIEGALAPLAKPMGPNARFGYPLRGGFQALMSGFLPHLKCKLETNTKLVKVQPREHIAVLSDGRRYRYEQLINTMPLPELINLMGDEAPEAVQEAAKGLRHVSIRCVNLGVGRADLTEKHWIYYPGDTIFHRIFVQGNASPFCNPPGGCGLTCEISYSPEKPLPVDGDALIARCVEECIAVGMITREDPILTANMIDIPYAYVVYDHARKANVALIREWLLGYDIHLSGRYSEWEYYNSDHAFLAGKRAAEYVKTRVKTRGTLA</sequence>
<dbReference type="GO" id="GO:0005829">
    <property type="term" value="C:cytosol"/>
    <property type="evidence" value="ECO:0007669"/>
    <property type="project" value="TreeGrafter"/>
</dbReference>